<feature type="domain" description="Histidine kinase" evidence="16">
    <location>
        <begin position="260"/>
        <end position="462"/>
    </location>
</feature>
<gene>
    <name evidence="18" type="ORF">EDD63_1481</name>
</gene>
<dbReference type="GO" id="GO:0005886">
    <property type="term" value="C:plasma membrane"/>
    <property type="evidence" value="ECO:0007669"/>
    <property type="project" value="UniProtKB-SubCell"/>
</dbReference>
<evidence type="ECO:0000256" key="10">
    <source>
        <dbReference type="ARBA" id="ARBA00022840"/>
    </source>
</evidence>
<comment type="catalytic activity">
    <reaction evidence="1">
        <text>ATP + protein L-histidine = ADP + protein N-phospho-L-histidine.</text>
        <dbReference type="EC" id="2.7.13.3"/>
    </reaction>
</comment>
<dbReference type="InterPro" id="IPR050398">
    <property type="entry name" value="HssS/ArlS-like"/>
</dbReference>
<keyword evidence="19" id="KW-1185">Reference proteome</keyword>
<feature type="coiled-coil region" evidence="14">
    <location>
        <begin position="233"/>
        <end position="260"/>
    </location>
</feature>
<evidence type="ECO:0000313" key="18">
    <source>
        <dbReference type="EMBL" id="TDW13126.1"/>
    </source>
</evidence>
<dbReference type="PANTHER" id="PTHR45528:SF1">
    <property type="entry name" value="SENSOR HISTIDINE KINASE CPXA"/>
    <property type="match status" value="1"/>
</dbReference>
<feature type="transmembrane region" description="Helical" evidence="15">
    <location>
        <begin position="18"/>
        <end position="37"/>
    </location>
</feature>
<organism evidence="18 19">
    <name type="scientific">Breznakia blatticola</name>
    <dbReference type="NCBI Taxonomy" id="1754012"/>
    <lineage>
        <taxon>Bacteria</taxon>
        <taxon>Bacillati</taxon>
        <taxon>Bacillota</taxon>
        <taxon>Erysipelotrichia</taxon>
        <taxon>Erysipelotrichales</taxon>
        <taxon>Erysipelotrichaceae</taxon>
        <taxon>Breznakia</taxon>
    </lineage>
</organism>
<dbReference type="PROSITE" id="PS50885">
    <property type="entry name" value="HAMP"/>
    <property type="match status" value="1"/>
</dbReference>
<comment type="caution">
    <text evidence="18">The sequence shown here is derived from an EMBL/GenBank/DDBJ whole genome shotgun (WGS) entry which is preliminary data.</text>
</comment>
<dbReference type="Proteomes" id="UP000294743">
    <property type="component" value="Unassembled WGS sequence"/>
</dbReference>
<dbReference type="GO" id="GO:0000155">
    <property type="term" value="F:phosphorelay sensor kinase activity"/>
    <property type="evidence" value="ECO:0007669"/>
    <property type="project" value="InterPro"/>
</dbReference>
<keyword evidence="12" id="KW-0902">Two-component regulatory system</keyword>
<dbReference type="EC" id="2.7.13.3" evidence="3"/>
<dbReference type="Gene3D" id="1.10.8.500">
    <property type="entry name" value="HAMP domain in histidine kinase"/>
    <property type="match status" value="1"/>
</dbReference>
<evidence type="ECO:0000256" key="8">
    <source>
        <dbReference type="ARBA" id="ARBA00022741"/>
    </source>
</evidence>
<keyword evidence="5" id="KW-0597">Phosphoprotein</keyword>
<reference evidence="18 19" key="1">
    <citation type="submission" date="2019-03" db="EMBL/GenBank/DDBJ databases">
        <title>Genomic Encyclopedia of Type Strains, Phase IV (KMG-IV): sequencing the most valuable type-strain genomes for metagenomic binning, comparative biology and taxonomic classification.</title>
        <authorList>
            <person name="Goeker M."/>
        </authorList>
    </citation>
    <scope>NUCLEOTIDE SEQUENCE [LARGE SCALE GENOMIC DNA]</scope>
    <source>
        <strain evidence="18 19">DSM 28867</strain>
    </source>
</reference>
<feature type="transmembrane region" description="Helical" evidence="15">
    <location>
        <begin position="184"/>
        <end position="204"/>
    </location>
</feature>
<evidence type="ECO:0000259" key="16">
    <source>
        <dbReference type="PROSITE" id="PS50109"/>
    </source>
</evidence>
<dbReference type="RefSeq" id="WP_134171024.1">
    <property type="nucleotide sequence ID" value="NZ_SODD01000048.1"/>
</dbReference>
<dbReference type="InterPro" id="IPR003661">
    <property type="entry name" value="HisK_dim/P_dom"/>
</dbReference>
<feature type="domain" description="HAMP" evidence="17">
    <location>
        <begin position="201"/>
        <end position="252"/>
    </location>
</feature>
<protein>
    <recommendedName>
        <fullName evidence="3">histidine kinase</fullName>
        <ecNumber evidence="3">2.7.13.3</ecNumber>
    </recommendedName>
</protein>
<dbReference type="InterPro" id="IPR036097">
    <property type="entry name" value="HisK_dim/P_sf"/>
</dbReference>
<evidence type="ECO:0000313" key="19">
    <source>
        <dbReference type="Proteomes" id="UP000294743"/>
    </source>
</evidence>
<keyword evidence="7 15" id="KW-0812">Transmembrane</keyword>
<accession>A0A4R7Z8T0</accession>
<dbReference type="SMART" id="SM00304">
    <property type="entry name" value="HAMP"/>
    <property type="match status" value="1"/>
</dbReference>
<evidence type="ECO:0000256" key="14">
    <source>
        <dbReference type="SAM" id="Coils"/>
    </source>
</evidence>
<dbReference type="Pfam" id="PF00672">
    <property type="entry name" value="HAMP"/>
    <property type="match status" value="1"/>
</dbReference>
<dbReference type="SMART" id="SM00387">
    <property type="entry name" value="HATPase_c"/>
    <property type="match status" value="1"/>
</dbReference>
<dbReference type="InterPro" id="IPR036890">
    <property type="entry name" value="HATPase_C_sf"/>
</dbReference>
<evidence type="ECO:0000256" key="3">
    <source>
        <dbReference type="ARBA" id="ARBA00012438"/>
    </source>
</evidence>
<dbReference type="Gene3D" id="1.10.287.130">
    <property type="match status" value="1"/>
</dbReference>
<dbReference type="PROSITE" id="PS50109">
    <property type="entry name" value="HIS_KIN"/>
    <property type="match status" value="1"/>
</dbReference>
<dbReference type="InterPro" id="IPR003594">
    <property type="entry name" value="HATPase_dom"/>
</dbReference>
<evidence type="ECO:0000259" key="17">
    <source>
        <dbReference type="PROSITE" id="PS50885"/>
    </source>
</evidence>
<evidence type="ECO:0000256" key="4">
    <source>
        <dbReference type="ARBA" id="ARBA00022475"/>
    </source>
</evidence>
<keyword evidence="11 15" id="KW-1133">Transmembrane helix</keyword>
<dbReference type="InterPro" id="IPR003660">
    <property type="entry name" value="HAMP_dom"/>
</dbReference>
<dbReference type="SUPFAM" id="SSF47384">
    <property type="entry name" value="Homodimeric domain of signal transducing histidine kinase"/>
    <property type="match status" value="1"/>
</dbReference>
<proteinExistence type="predicted"/>
<dbReference type="CDD" id="cd06225">
    <property type="entry name" value="HAMP"/>
    <property type="match status" value="1"/>
</dbReference>
<keyword evidence="4" id="KW-1003">Cell membrane</keyword>
<comment type="subcellular location">
    <subcellularLocation>
        <location evidence="2">Cell membrane</location>
        <topology evidence="2">Multi-pass membrane protein</topology>
    </subcellularLocation>
</comment>
<sequence>MEVNNRLWVKRLSLSQQLIVLIVCFVSFFAVFFFIFVNSNVNNYTEEQMFTQLSETQDNLSYIYHSVDVDTTQLAQNDNRMIDSYFFKRDNEGIYHVEYHADGLKDDKKIYADVYNNLLVQDAIQKGPLGVFYEDESIARVYPGNKYTYYSIRMLEDDVVLVSLLNNAYINEFKSTFVENVIDITVFVVGLFFVIMMLWVGNIIRPLHIIKNYIDRIRVGKEATMKINRKDEIGEVAEALVTMQEELNKQEKTKEEMIHNISHDLKTPIATIKSYGESIKDGIYPYDTLEKSVDVIIDNANRLEKKVRSLLFMNRVEYILSQDSDEIVTDMRDVVDTVVLNTKVIRPEIEIEKNTMSSLFRGNEEAWRVCVENLLENALRYAKTQIVITLDEEQLCIYNDGEQIPEEILPTLFKPYEKGRDGQFGLGLSIVSKVVHSANYKVVAENVETGGVIFKIRLNSTDAHLT</sequence>
<evidence type="ECO:0000256" key="1">
    <source>
        <dbReference type="ARBA" id="ARBA00000085"/>
    </source>
</evidence>
<keyword evidence="13 15" id="KW-0472">Membrane</keyword>
<keyword evidence="8" id="KW-0547">Nucleotide-binding</keyword>
<dbReference type="GO" id="GO:0005524">
    <property type="term" value="F:ATP binding"/>
    <property type="evidence" value="ECO:0007669"/>
    <property type="project" value="UniProtKB-KW"/>
</dbReference>
<keyword evidence="9 18" id="KW-0418">Kinase</keyword>
<name>A0A4R7Z8T0_9FIRM</name>
<evidence type="ECO:0000256" key="7">
    <source>
        <dbReference type="ARBA" id="ARBA00022692"/>
    </source>
</evidence>
<dbReference type="CDD" id="cd00082">
    <property type="entry name" value="HisKA"/>
    <property type="match status" value="1"/>
</dbReference>
<keyword evidence="10" id="KW-0067">ATP-binding</keyword>
<keyword evidence="14" id="KW-0175">Coiled coil</keyword>
<dbReference type="SUPFAM" id="SSF55874">
    <property type="entry name" value="ATPase domain of HSP90 chaperone/DNA topoisomerase II/histidine kinase"/>
    <property type="match status" value="1"/>
</dbReference>
<dbReference type="PANTHER" id="PTHR45528">
    <property type="entry name" value="SENSOR HISTIDINE KINASE CPXA"/>
    <property type="match status" value="1"/>
</dbReference>
<dbReference type="Gene3D" id="3.30.565.10">
    <property type="entry name" value="Histidine kinase-like ATPase, C-terminal domain"/>
    <property type="match status" value="1"/>
</dbReference>
<evidence type="ECO:0000256" key="15">
    <source>
        <dbReference type="SAM" id="Phobius"/>
    </source>
</evidence>
<evidence type="ECO:0000256" key="12">
    <source>
        <dbReference type="ARBA" id="ARBA00023012"/>
    </source>
</evidence>
<evidence type="ECO:0000256" key="2">
    <source>
        <dbReference type="ARBA" id="ARBA00004651"/>
    </source>
</evidence>
<dbReference type="InterPro" id="IPR005467">
    <property type="entry name" value="His_kinase_dom"/>
</dbReference>
<dbReference type="Pfam" id="PF00512">
    <property type="entry name" value="HisKA"/>
    <property type="match status" value="1"/>
</dbReference>
<evidence type="ECO:0000256" key="5">
    <source>
        <dbReference type="ARBA" id="ARBA00022553"/>
    </source>
</evidence>
<evidence type="ECO:0000256" key="6">
    <source>
        <dbReference type="ARBA" id="ARBA00022679"/>
    </source>
</evidence>
<dbReference type="OrthoDB" id="9780718at2"/>
<evidence type="ECO:0000256" key="13">
    <source>
        <dbReference type="ARBA" id="ARBA00023136"/>
    </source>
</evidence>
<evidence type="ECO:0000256" key="9">
    <source>
        <dbReference type="ARBA" id="ARBA00022777"/>
    </source>
</evidence>
<dbReference type="SMART" id="SM00388">
    <property type="entry name" value="HisKA"/>
    <property type="match status" value="1"/>
</dbReference>
<dbReference type="AlphaFoldDB" id="A0A4R7Z8T0"/>
<evidence type="ECO:0000256" key="11">
    <source>
        <dbReference type="ARBA" id="ARBA00022989"/>
    </source>
</evidence>
<keyword evidence="6" id="KW-0808">Transferase</keyword>
<dbReference type="Pfam" id="PF02518">
    <property type="entry name" value="HATPase_c"/>
    <property type="match status" value="1"/>
</dbReference>
<dbReference type="EMBL" id="SODD01000048">
    <property type="protein sequence ID" value="TDW13126.1"/>
    <property type="molecule type" value="Genomic_DNA"/>
</dbReference>